<dbReference type="InterPro" id="IPR023549">
    <property type="entry name" value="Subtilisin_inhibitor"/>
</dbReference>
<comment type="subunit">
    <text evidence="3">Homodimer.</text>
</comment>
<dbReference type="GO" id="GO:0004867">
    <property type="term" value="F:serine-type endopeptidase inhibitor activity"/>
    <property type="evidence" value="ECO:0007669"/>
    <property type="project" value="UniProtKB-KW"/>
</dbReference>
<keyword evidence="5 8" id="KW-0646">Protease inhibitor</keyword>
<dbReference type="Proteomes" id="UP000572680">
    <property type="component" value="Unassembled WGS sequence"/>
</dbReference>
<evidence type="ECO:0000256" key="7">
    <source>
        <dbReference type="ARBA" id="ARBA00023157"/>
    </source>
</evidence>
<dbReference type="PRINTS" id="PR00294">
    <property type="entry name" value="SSBTLNINHBTR"/>
</dbReference>
<dbReference type="GO" id="GO:0005576">
    <property type="term" value="C:extracellular region"/>
    <property type="evidence" value="ECO:0007669"/>
    <property type="project" value="UniProtKB-SubCell"/>
</dbReference>
<gene>
    <name evidence="10" type="ORF">HNR61_005822</name>
</gene>
<evidence type="ECO:0000256" key="5">
    <source>
        <dbReference type="ARBA" id="ARBA00022690"/>
    </source>
</evidence>
<dbReference type="AlphaFoldDB" id="A0A7W3LTS4"/>
<evidence type="ECO:0000256" key="4">
    <source>
        <dbReference type="ARBA" id="ARBA00022525"/>
    </source>
</evidence>
<keyword evidence="6 8" id="KW-0722">Serine protease inhibitor</keyword>
<reference evidence="10 11" key="1">
    <citation type="submission" date="2020-08" db="EMBL/GenBank/DDBJ databases">
        <title>Genomic Encyclopedia of Type Strains, Phase IV (KMG-IV): sequencing the most valuable type-strain genomes for metagenomic binning, comparative biology and taxonomic classification.</title>
        <authorList>
            <person name="Goeker M."/>
        </authorList>
    </citation>
    <scope>NUCLEOTIDE SEQUENCE [LARGE SCALE GENOMIC DNA]</scope>
    <source>
        <strain evidence="10 11">DSM 44197</strain>
    </source>
</reference>
<dbReference type="EMBL" id="JACJIA010000008">
    <property type="protein sequence ID" value="MBA8954168.1"/>
    <property type="molecule type" value="Genomic_DNA"/>
</dbReference>
<dbReference type="Pfam" id="PF00720">
    <property type="entry name" value="SSI"/>
    <property type="match status" value="1"/>
</dbReference>
<evidence type="ECO:0000256" key="6">
    <source>
        <dbReference type="ARBA" id="ARBA00022900"/>
    </source>
</evidence>
<evidence type="ECO:0000256" key="1">
    <source>
        <dbReference type="ARBA" id="ARBA00004613"/>
    </source>
</evidence>
<evidence type="ECO:0000256" key="8">
    <source>
        <dbReference type="RuleBase" id="RU003471"/>
    </source>
</evidence>
<evidence type="ECO:0000313" key="11">
    <source>
        <dbReference type="Proteomes" id="UP000572680"/>
    </source>
</evidence>
<proteinExistence type="inferred from homology"/>
<accession>A0A7W3LTS4</accession>
<keyword evidence="11" id="KW-1185">Reference proteome</keyword>
<dbReference type="InterPro" id="IPR000691">
    <property type="entry name" value="Prot_inh_I16_SSI"/>
</dbReference>
<comment type="subcellular location">
    <subcellularLocation>
        <location evidence="1">Secreted</location>
    </subcellularLocation>
</comment>
<keyword evidence="7" id="KW-1015">Disulfide bond</keyword>
<organism evidence="10 11">
    <name type="scientific">Actinomadura namibiensis</name>
    <dbReference type="NCBI Taxonomy" id="182080"/>
    <lineage>
        <taxon>Bacteria</taxon>
        <taxon>Bacillati</taxon>
        <taxon>Actinomycetota</taxon>
        <taxon>Actinomycetes</taxon>
        <taxon>Streptosporangiales</taxon>
        <taxon>Thermomonosporaceae</taxon>
        <taxon>Actinomadura</taxon>
    </lineage>
</organism>
<evidence type="ECO:0000256" key="3">
    <source>
        <dbReference type="ARBA" id="ARBA00011738"/>
    </source>
</evidence>
<comment type="similarity">
    <text evidence="2 8">Belongs to the protease inhibitor I16 (SSI) family.</text>
</comment>
<evidence type="ECO:0000256" key="2">
    <source>
        <dbReference type="ARBA" id="ARBA00010472"/>
    </source>
</evidence>
<feature type="domain" description="Subtilisin inhibitor" evidence="9">
    <location>
        <begin position="48"/>
        <end position="127"/>
    </location>
</feature>
<comment type="caution">
    <text evidence="10">The sequence shown here is derived from an EMBL/GenBank/DDBJ whole genome shotgun (WGS) entry which is preliminary data.</text>
</comment>
<name>A0A7W3LTS4_ACTNM</name>
<protein>
    <recommendedName>
        <fullName evidence="9">Subtilisin inhibitor domain-containing protein</fullName>
    </recommendedName>
</protein>
<dbReference type="InterPro" id="IPR036819">
    <property type="entry name" value="Subtilisin_inhibitor-like_sf"/>
</dbReference>
<sequence>MRVPALSGVTALLTAALIPAVLIPAVLIPATALPTDAVLGPPTAEFDLTVADAAGTPLRGALLTCPDGLGNHPHGEETCAVLESVGGDLDRLPGALHSCARGHAPVTATATGVRQGVPVWWSRTFANACEMDARTGPVFRFWD</sequence>
<evidence type="ECO:0000259" key="9">
    <source>
        <dbReference type="Pfam" id="PF00720"/>
    </source>
</evidence>
<dbReference type="Gene3D" id="3.30.350.10">
    <property type="entry name" value="Subtilisin inhibitor-like"/>
    <property type="match status" value="1"/>
</dbReference>
<dbReference type="RefSeq" id="WP_220509900.1">
    <property type="nucleotide sequence ID" value="NZ_BAAALP010000001.1"/>
</dbReference>
<keyword evidence="4" id="KW-0964">Secreted</keyword>
<evidence type="ECO:0000313" key="10">
    <source>
        <dbReference type="EMBL" id="MBA8954168.1"/>
    </source>
</evidence>
<dbReference type="SUPFAM" id="SSF55399">
    <property type="entry name" value="Subtilisin inhibitor"/>
    <property type="match status" value="1"/>
</dbReference>